<evidence type="ECO:0000256" key="1">
    <source>
        <dbReference type="SAM" id="MobiDB-lite"/>
    </source>
</evidence>
<dbReference type="EnsemblPlants" id="MELO3C027874.2.1">
    <property type="protein sequence ID" value="MELO3C027874.2.1"/>
    <property type="gene ID" value="MELO3C027874.2"/>
</dbReference>
<reference evidence="2" key="1">
    <citation type="submission" date="2023-03" db="UniProtKB">
        <authorList>
            <consortium name="EnsemblPlants"/>
        </authorList>
    </citation>
    <scope>IDENTIFICATION</scope>
</reference>
<dbReference type="Gramene" id="MELO3C027874.2.1">
    <property type="protein sequence ID" value="MELO3C027874.2.1"/>
    <property type="gene ID" value="MELO3C027874.2"/>
</dbReference>
<dbReference type="AlphaFoldDB" id="A0A9I9E2Y1"/>
<name>A0A9I9E2Y1_CUCME</name>
<evidence type="ECO:0000313" key="2">
    <source>
        <dbReference type="EnsemblPlants" id="MELO3C027874.2.1"/>
    </source>
</evidence>
<proteinExistence type="predicted"/>
<organism evidence="2">
    <name type="scientific">Cucumis melo</name>
    <name type="common">Muskmelon</name>
    <dbReference type="NCBI Taxonomy" id="3656"/>
    <lineage>
        <taxon>Eukaryota</taxon>
        <taxon>Viridiplantae</taxon>
        <taxon>Streptophyta</taxon>
        <taxon>Embryophyta</taxon>
        <taxon>Tracheophyta</taxon>
        <taxon>Spermatophyta</taxon>
        <taxon>Magnoliopsida</taxon>
        <taxon>eudicotyledons</taxon>
        <taxon>Gunneridae</taxon>
        <taxon>Pentapetalae</taxon>
        <taxon>rosids</taxon>
        <taxon>fabids</taxon>
        <taxon>Cucurbitales</taxon>
        <taxon>Cucurbitaceae</taxon>
        <taxon>Benincaseae</taxon>
        <taxon>Cucumis</taxon>
    </lineage>
</organism>
<sequence>MGRPRRLNASVVKPTETEAETEDGNRDACGRERWRDGGDGFVKC</sequence>
<feature type="compositionally biased region" description="Basic and acidic residues" evidence="1">
    <location>
        <begin position="23"/>
        <end position="33"/>
    </location>
</feature>
<accession>A0A9I9E2Y1</accession>
<protein>
    <submittedName>
        <fullName evidence="2">Uncharacterized protein</fullName>
    </submittedName>
</protein>
<feature type="region of interest" description="Disordered" evidence="1">
    <location>
        <begin position="1"/>
        <end position="33"/>
    </location>
</feature>